<organism evidence="1 2">
    <name type="scientific">Burkholderia cepacia</name>
    <name type="common">Pseudomonas cepacia</name>
    <dbReference type="NCBI Taxonomy" id="292"/>
    <lineage>
        <taxon>Bacteria</taxon>
        <taxon>Pseudomonadati</taxon>
        <taxon>Pseudomonadota</taxon>
        <taxon>Betaproteobacteria</taxon>
        <taxon>Burkholderiales</taxon>
        <taxon>Burkholderiaceae</taxon>
        <taxon>Burkholderia</taxon>
        <taxon>Burkholderia cepacia complex</taxon>
    </lineage>
</organism>
<dbReference type="RefSeq" id="WP_069271464.1">
    <property type="nucleotide sequence ID" value="NZ_CP013444.1"/>
</dbReference>
<evidence type="ECO:0008006" key="3">
    <source>
        <dbReference type="Google" id="ProtNLM"/>
    </source>
</evidence>
<dbReference type="Proteomes" id="UP000094776">
    <property type="component" value="Chromosome 2"/>
</dbReference>
<dbReference type="EMBL" id="CP013444">
    <property type="protein sequence ID" value="AOK20067.1"/>
    <property type="molecule type" value="Genomic_DNA"/>
</dbReference>
<name>A0A1B4Q1N2_BURCE</name>
<evidence type="ECO:0000313" key="2">
    <source>
        <dbReference type="Proteomes" id="UP000094776"/>
    </source>
</evidence>
<accession>A0A1B4Q1N2</accession>
<protein>
    <recommendedName>
        <fullName evidence="3">Fis family transcriptional regulator</fullName>
    </recommendedName>
</protein>
<reference evidence="1 2" key="1">
    <citation type="submission" date="2015-12" db="EMBL/GenBank/DDBJ databases">
        <title>Diversity of Burkholderia near neighbor genomes.</title>
        <authorList>
            <person name="Sahl J."/>
            <person name="Wagner D."/>
            <person name="Keim P."/>
        </authorList>
    </citation>
    <scope>NUCLEOTIDE SEQUENCE [LARGE SCALE GENOMIC DNA]</scope>
    <source>
        <strain evidence="1 2">MSMB1184WGS</strain>
    </source>
</reference>
<evidence type="ECO:0000313" key="1">
    <source>
        <dbReference type="EMBL" id="AOK20067.1"/>
    </source>
</evidence>
<proteinExistence type="predicted"/>
<gene>
    <name evidence="1" type="ORF">WT26_30155</name>
</gene>
<sequence length="163" mass="18511">MTRNPRIKRKRRTKAELLPLSNADVRALSLEGHVALAAVRSGHGGAVQLGYLAKTVYLTFFLQNLMAQEVDVVLFQEAEAIIDRCIDRASTVGRWSLLEQDLVVLERLLIVYDTQLEAVPAYLFSEAWERFQRAMVSSLQRPFDSVETGKLEFTISELRAQMK</sequence>
<dbReference type="AlphaFoldDB" id="A0A1B4Q1N2"/>